<reference evidence="2 3" key="1">
    <citation type="submission" date="2015-07" db="EMBL/GenBank/DDBJ databases">
        <title>Emmonsia species relationships and genome sequence.</title>
        <authorList>
            <person name="Cuomo C.A."/>
            <person name="Schwartz I.S."/>
            <person name="Kenyon C."/>
            <person name="de Hoog G.S."/>
            <person name="Govender N.P."/>
            <person name="Botha A."/>
            <person name="Moreno L."/>
            <person name="de Vries M."/>
            <person name="Munoz J.F."/>
            <person name="Stielow J.B."/>
        </authorList>
    </citation>
    <scope>NUCLEOTIDE SEQUENCE [LARGE SCALE GENOMIC DNA]</scope>
    <source>
        <strain evidence="2 3">CBS 136260</strain>
    </source>
</reference>
<dbReference type="OrthoDB" id="4187552at2759"/>
<evidence type="ECO:0008006" key="4">
    <source>
        <dbReference type="Google" id="ProtNLM"/>
    </source>
</evidence>
<dbReference type="Proteomes" id="UP000091918">
    <property type="component" value="Unassembled WGS sequence"/>
</dbReference>
<organism evidence="2 3">
    <name type="scientific">Emergomyces africanus</name>
    <dbReference type="NCBI Taxonomy" id="1955775"/>
    <lineage>
        <taxon>Eukaryota</taxon>
        <taxon>Fungi</taxon>
        <taxon>Dikarya</taxon>
        <taxon>Ascomycota</taxon>
        <taxon>Pezizomycotina</taxon>
        <taxon>Eurotiomycetes</taxon>
        <taxon>Eurotiomycetidae</taxon>
        <taxon>Onygenales</taxon>
        <taxon>Ajellomycetaceae</taxon>
        <taxon>Emergomyces</taxon>
    </lineage>
</organism>
<feature type="compositionally biased region" description="Basic and acidic residues" evidence="1">
    <location>
        <begin position="22"/>
        <end position="35"/>
    </location>
</feature>
<proteinExistence type="predicted"/>
<dbReference type="Pfam" id="PF13921">
    <property type="entry name" value="Myb_DNA-bind_6"/>
    <property type="match status" value="1"/>
</dbReference>
<dbReference type="AlphaFoldDB" id="A0A1B7NKT0"/>
<evidence type="ECO:0000313" key="2">
    <source>
        <dbReference type="EMBL" id="OAX77441.1"/>
    </source>
</evidence>
<protein>
    <recommendedName>
        <fullName evidence="4">Myb-like domain-containing protein</fullName>
    </recommendedName>
</protein>
<dbReference type="EMBL" id="LGUA01002532">
    <property type="protein sequence ID" value="OAX77441.1"/>
    <property type="molecule type" value="Genomic_DNA"/>
</dbReference>
<accession>A0A1B7NKT0</accession>
<gene>
    <name evidence="2" type="ORF">ACJ72_08260</name>
</gene>
<evidence type="ECO:0000256" key="1">
    <source>
        <dbReference type="SAM" id="MobiDB-lite"/>
    </source>
</evidence>
<evidence type="ECO:0000313" key="3">
    <source>
        <dbReference type="Proteomes" id="UP000091918"/>
    </source>
</evidence>
<dbReference type="STRING" id="1658172.A0A1B7NKT0"/>
<sequence length="252" mass="27887">MPGFSPINKSENDETLSFEDTPDAKINGDEIKDIKEEDTEDAENGNDVNGDGEKGNPNGKKTTATPRKRGRKPISGKANGEEDANEDESPTKKQRTPAKGAKGGASGDKGKAGARPMPTSYENATPEDKMLLRMKDDENKSWAEIRQAWEEMTGEKVGGSTLCGRYGRMKANFVVFTPEDEARLLRFKKEIEDKFENEKWHSVSKAIGSAGGNTYPPAAVQKRFKELNRNMSKMVIKQEQHEQNGQNDEDSS</sequence>
<name>A0A1B7NKT0_9EURO</name>
<keyword evidence="3" id="KW-1185">Reference proteome</keyword>
<feature type="region of interest" description="Disordered" evidence="1">
    <location>
        <begin position="1"/>
        <end position="133"/>
    </location>
</feature>
<comment type="caution">
    <text evidence="2">The sequence shown here is derived from an EMBL/GenBank/DDBJ whole genome shotgun (WGS) entry which is preliminary data.</text>
</comment>